<dbReference type="EMBL" id="CWGJ01000025">
    <property type="protein sequence ID" value="CRX39018.1"/>
    <property type="molecule type" value="Genomic_DNA"/>
</dbReference>
<gene>
    <name evidence="2" type="ORF">ELAC_1691</name>
</gene>
<dbReference type="Proteomes" id="UP000220251">
    <property type="component" value="Unassembled WGS sequence"/>
</dbReference>
<name>A0A0H5DRY9_9BACT</name>
<keyword evidence="3" id="KW-1185">Reference proteome</keyword>
<keyword evidence="1" id="KW-0812">Transmembrane</keyword>
<organism evidence="2 3">
    <name type="scientific">Estrella lausannensis</name>
    <dbReference type="NCBI Taxonomy" id="483423"/>
    <lineage>
        <taxon>Bacteria</taxon>
        <taxon>Pseudomonadati</taxon>
        <taxon>Chlamydiota</taxon>
        <taxon>Chlamydiia</taxon>
        <taxon>Parachlamydiales</taxon>
        <taxon>Candidatus Criblamydiaceae</taxon>
        <taxon>Estrella</taxon>
    </lineage>
</organism>
<feature type="transmembrane region" description="Helical" evidence="1">
    <location>
        <begin position="48"/>
        <end position="69"/>
    </location>
</feature>
<reference evidence="3" key="1">
    <citation type="submission" date="2015-06" db="EMBL/GenBank/DDBJ databases">
        <authorList>
            <person name="Bertelli C."/>
        </authorList>
    </citation>
    <scope>NUCLEOTIDE SEQUENCE [LARGE SCALE GENOMIC DNA]</scope>
    <source>
        <strain evidence="3">CRIB-30</strain>
    </source>
</reference>
<evidence type="ECO:0000313" key="3">
    <source>
        <dbReference type="Proteomes" id="UP000220251"/>
    </source>
</evidence>
<accession>A0A0H5DRY9</accession>
<evidence type="ECO:0000313" key="2">
    <source>
        <dbReference type="EMBL" id="CRX39018.1"/>
    </source>
</evidence>
<keyword evidence="1" id="KW-0472">Membrane</keyword>
<dbReference type="AlphaFoldDB" id="A0A0H5DRY9"/>
<evidence type="ECO:0000256" key="1">
    <source>
        <dbReference type="SAM" id="Phobius"/>
    </source>
</evidence>
<protein>
    <submittedName>
        <fullName evidence="2">Putative membrane protein</fullName>
    </submittedName>
</protein>
<keyword evidence="1" id="KW-1133">Transmembrane helix</keyword>
<sequence length="432" mass="49110">MSLVEGNRELPRWAKGFSEVAKPQTISIEGRKYDRHLCERPLDPRTRLIKIIAAVALTVLTGFIALFFASARELWRECLTGKECRTFLVPAGPNAAGDRSPHQKARPVTEIVPALVTEAQDFNATSTSEEYFEDPPLAFDEPLLLVGVTEESVLSTAREIYDYRELIANSQVEWAACEKLTDRLSDEQRAILTRVIISDCSDQELIKFLEDEGICSWNAIKEMYCHDAALNQAFAQRKATDRGKVKSIKEFQQITGLLLTKKESNRSFSYSYRFWLSFLERNQEGLVSLMENMITDEKVSDQFIMAVLAHASSTLLQEKKLQEKFKAYRGREFSEAFEEHKSSIDLPDFNKLSRSVAAADHGKMAKHIFKLLFSGVPLKEIIRFCYQDPHGARINFEALRQAFSSMNMVGIHEKGIDGSVIVDLFLHYTDEV</sequence>
<dbReference type="RefSeq" id="WP_098038875.1">
    <property type="nucleotide sequence ID" value="NZ_CWGJ01000025.1"/>
</dbReference>
<proteinExistence type="predicted"/>